<evidence type="ECO:0000313" key="1">
    <source>
        <dbReference type="EMBL" id="TYG98959.1"/>
    </source>
</evidence>
<dbReference type="AlphaFoldDB" id="A0A5D2F136"/>
<evidence type="ECO:0000313" key="2">
    <source>
        <dbReference type="Proteomes" id="UP000323506"/>
    </source>
</evidence>
<accession>A0A5D2F136</accession>
<dbReference type="Proteomes" id="UP000323506">
    <property type="component" value="Chromosome A10"/>
</dbReference>
<gene>
    <name evidence="1" type="ORF">ES288_A10G158900v1</name>
</gene>
<proteinExistence type="predicted"/>
<reference evidence="1 2" key="1">
    <citation type="submission" date="2019-06" db="EMBL/GenBank/DDBJ databases">
        <title>WGS assembly of Gossypium darwinii.</title>
        <authorList>
            <person name="Chen Z.J."/>
            <person name="Sreedasyam A."/>
            <person name="Ando A."/>
            <person name="Song Q."/>
            <person name="De L."/>
            <person name="Hulse-Kemp A."/>
            <person name="Ding M."/>
            <person name="Ye W."/>
            <person name="Kirkbride R."/>
            <person name="Jenkins J."/>
            <person name="Plott C."/>
            <person name="Lovell J."/>
            <person name="Lin Y.-M."/>
            <person name="Vaughn R."/>
            <person name="Liu B."/>
            <person name="Li W."/>
            <person name="Simpson S."/>
            <person name="Scheffler B."/>
            <person name="Saski C."/>
            <person name="Grover C."/>
            <person name="Hu G."/>
            <person name="Conover J."/>
            <person name="Carlson J."/>
            <person name="Shu S."/>
            <person name="Boston L."/>
            <person name="Williams M."/>
            <person name="Peterson D."/>
            <person name="Mcgee K."/>
            <person name="Jones D."/>
            <person name="Wendel J."/>
            <person name="Stelly D."/>
            <person name="Grimwood J."/>
            <person name="Schmutz J."/>
        </authorList>
    </citation>
    <scope>NUCLEOTIDE SEQUENCE [LARGE SCALE GENOMIC DNA]</scope>
    <source>
        <strain evidence="1">1808015.09</strain>
    </source>
</reference>
<protein>
    <submittedName>
        <fullName evidence="1">Uncharacterized protein</fullName>
    </submittedName>
</protein>
<name>A0A5D2F136_GOSDA</name>
<organism evidence="1 2">
    <name type="scientific">Gossypium darwinii</name>
    <name type="common">Darwin's cotton</name>
    <name type="synonym">Gossypium barbadense var. darwinii</name>
    <dbReference type="NCBI Taxonomy" id="34276"/>
    <lineage>
        <taxon>Eukaryota</taxon>
        <taxon>Viridiplantae</taxon>
        <taxon>Streptophyta</taxon>
        <taxon>Embryophyta</taxon>
        <taxon>Tracheophyta</taxon>
        <taxon>Spermatophyta</taxon>
        <taxon>Magnoliopsida</taxon>
        <taxon>eudicotyledons</taxon>
        <taxon>Gunneridae</taxon>
        <taxon>Pentapetalae</taxon>
        <taxon>rosids</taxon>
        <taxon>malvids</taxon>
        <taxon>Malvales</taxon>
        <taxon>Malvaceae</taxon>
        <taxon>Malvoideae</taxon>
        <taxon>Gossypium</taxon>
    </lineage>
</organism>
<keyword evidence="2" id="KW-1185">Reference proteome</keyword>
<dbReference type="EMBL" id="CM017697">
    <property type="protein sequence ID" value="TYG98959.1"/>
    <property type="molecule type" value="Genomic_DNA"/>
</dbReference>
<sequence length="75" mass="8300">MVLFESGGISTLKSFLSLDFNEERRRNPWPVCTKRPYRGVGRGARERGRAGKLLVGARPLALFWHVPEASGALGC</sequence>